<feature type="compositionally biased region" description="Basic and acidic residues" evidence="1">
    <location>
        <begin position="72"/>
        <end position="83"/>
    </location>
</feature>
<dbReference type="InParanoid" id="A0A165C946"/>
<dbReference type="EMBL" id="KV426349">
    <property type="protein sequence ID" value="KZV82047.1"/>
    <property type="molecule type" value="Genomic_DNA"/>
</dbReference>
<evidence type="ECO:0000313" key="3">
    <source>
        <dbReference type="Proteomes" id="UP000077266"/>
    </source>
</evidence>
<evidence type="ECO:0000256" key="1">
    <source>
        <dbReference type="SAM" id="MobiDB-lite"/>
    </source>
</evidence>
<organism evidence="2 3">
    <name type="scientific">Exidia glandulosa HHB12029</name>
    <dbReference type="NCBI Taxonomy" id="1314781"/>
    <lineage>
        <taxon>Eukaryota</taxon>
        <taxon>Fungi</taxon>
        <taxon>Dikarya</taxon>
        <taxon>Basidiomycota</taxon>
        <taxon>Agaricomycotina</taxon>
        <taxon>Agaricomycetes</taxon>
        <taxon>Auriculariales</taxon>
        <taxon>Exidiaceae</taxon>
        <taxon>Exidia</taxon>
    </lineage>
</organism>
<reference evidence="2 3" key="1">
    <citation type="journal article" date="2016" name="Mol. Biol. Evol.">
        <title>Comparative Genomics of Early-Diverging Mushroom-Forming Fungi Provides Insights into the Origins of Lignocellulose Decay Capabilities.</title>
        <authorList>
            <person name="Nagy L.G."/>
            <person name="Riley R."/>
            <person name="Tritt A."/>
            <person name="Adam C."/>
            <person name="Daum C."/>
            <person name="Floudas D."/>
            <person name="Sun H."/>
            <person name="Yadav J.S."/>
            <person name="Pangilinan J."/>
            <person name="Larsson K.H."/>
            <person name="Matsuura K."/>
            <person name="Barry K."/>
            <person name="Labutti K."/>
            <person name="Kuo R."/>
            <person name="Ohm R.A."/>
            <person name="Bhattacharya S.S."/>
            <person name="Shirouzu T."/>
            <person name="Yoshinaga Y."/>
            <person name="Martin F.M."/>
            <person name="Grigoriev I.V."/>
            <person name="Hibbett D.S."/>
        </authorList>
    </citation>
    <scope>NUCLEOTIDE SEQUENCE [LARGE SCALE GENOMIC DNA]</scope>
    <source>
        <strain evidence="2 3">HHB12029</strain>
    </source>
</reference>
<sequence>MAHSNFYRRAAFQLGPDLCDLPAPAFGDGQASSSNYTLYKFASFQCGPRVGSLPPPISDEEFEAVRRAGGGAERHAVQRKAPEGRSSSSGVRHAWTAQTDENNVQFGASNEAIERTGMPATSLQMYDAPSSSSLGSVPAAHRLGESGSRSISALSPTSTVSSNALDEATTTPQHVGYAFGDVNTHATPRAARQLPQPTDHCPGRRGRRHAHHHYRWVPVDLNGRRADILHLLAALSPQQQSINVLH</sequence>
<dbReference type="AlphaFoldDB" id="A0A165C946"/>
<feature type="compositionally biased region" description="Polar residues" evidence="1">
    <location>
        <begin position="85"/>
        <end position="98"/>
    </location>
</feature>
<name>A0A165C946_EXIGL</name>
<dbReference type="Proteomes" id="UP000077266">
    <property type="component" value="Unassembled WGS sequence"/>
</dbReference>
<accession>A0A165C946</accession>
<gene>
    <name evidence="2" type="ORF">EXIGLDRAFT_356987</name>
</gene>
<proteinExistence type="predicted"/>
<feature type="region of interest" description="Disordered" evidence="1">
    <location>
        <begin position="67"/>
        <end position="98"/>
    </location>
</feature>
<protein>
    <submittedName>
        <fullName evidence="2">Uncharacterized protein</fullName>
    </submittedName>
</protein>
<evidence type="ECO:0000313" key="2">
    <source>
        <dbReference type="EMBL" id="KZV82047.1"/>
    </source>
</evidence>
<keyword evidence="3" id="KW-1185">Reference proteome</keyword>